<reference evidence="3" key="1">
    <citation type="journal article" date="2019" name="Int. J. Syst. Evol. Microbiol.">
        <title>The Global Catalogue of Microorganisms (GCM) 10K type strain sequencing project: providing services to taxonomists for standard genome sequencing and annotation.</title>
        <authorList>
            <consortium name="The Broad Institute Genomics Platform"/>
            <consortium name="The Broad Institute Genome Sequencing Center for Infectious Disease"/>
            <person name="Wu L."/>
            <person name="Ma J."/>
        </authorList>
    </citation>
    <scope>NUCLEOTIDE SEQUENCE [LARGE SCALE GENOMIC DNA]</scope>
    <source>
        <strain evidence="3">CCUG 56401</strain>
    </source>
</reference>
<dbReference type="Proteomes" id="UP001597018">
    <property type="component" value="Unassembled WGS sequence"/>
</dbReference>
<dbReference type="RefSeq" id="WP_263251893.1">
    <property type="nucleotide sequence ID" value="NZ_BAABLT010000052.1"/>
</dbReference>
<feature type="transmembrane region" description="Helical" evidence="1">
    <location>
        <begin position="6"/>
        <end position="29"/>
    </location>
</feature>
<keyword evidence="1" id="KW-1133">Transmembrane helix</keyword>
<keyword evidence="1" id="KW-0472">Membrane</keyword>
<organism evidence="2 3">
    <name type="scientific">Saccharopolyspora rosea</name>
    <dbReference type="NCBI Taxonomy" id="524884"/>
    <lineage>
        <taxon>Bacteria</taxon>
        <taxon>Bacillati</taxon>
        <taxon>Actinomycetota</taxon>
        <taxon>Actinomycetes</taxon>
        <taxon>Pseudonocardiales</taxon>
        <taxon>Pseudonocardiaceae</taxon>
        <taxon>Saccharopolyspora</taxon>
    </lineage>
</organism>
<keyword evidence="1" id="KW-0812">Transmembrane</keyword>
<keyword evidence="3" id="KW-1185">Reference proteome</keyword>
<evidence type="ECO:0000313" key="3">
    <source>
        <dbReference type="Proteomes" id="UP001597018"/>
    </source>
</evidence>
<comment type="caution">
    <text evidence="2">The sequence shown here is derived from an EMBL/GenBank/DDBJ whole genome shotgun (WGS) entry which is preliminary data.</text>
</comment>
<dbReference type="EMBL" id="JBHTIW010000004">
    <property type="protein sequence ID" value="MFD0919865.1"/>
    <property type="molecule type" value="Genomic_DNA"/>
</dbReference>
<sequence>MSRITVSWALAVGALIAAVVVVLVGGVGVQPGGVEVRGDPFVAYTEGPRADR</sequence>
<gene>
    <name evidence="2" type="ORF">ACFQ16_08920</name>
</gene>
<accession>A0ABW3FSS5</accession>
<name>A0ABW3FSS5_9PSEU</name>
<protein>
    <submittedName>
        <fullName evidence="2">Uncharacterized protein</fullName>
    </submittedName>
</protein>
<evidence type="ECO:0000256" key="1">
    <source>
        <dbReference type="SAM" id="Phobius"/>
    </source>
</evidence>
<evidence type="ECO:0000313" key="2">
    <source>
        <dbReference type="EMBL" id="MFD0919865.1"/>
    </source>
</evidence>
<proteinExistence type="predicted"/>